<dbReference type="FunFam" id="3.30.70.330:FF:000829">
    <property type="entry name" value="Putative U2 auxiliary factor small subunit, Nucleotide-binding alpha-beta plait domain protein"/>
    <property type="match status" value="1"/>
</dbReference>
<evidence type="ECO:0000256" key="7">
    <source>
        <dbReference type="PROSITE-ProRule" id="PRU00723"/>
    </source>
</evidence>
<dbReference type="InterPro" id="IPR000571">
    <property type="entry name" value="Znf_CCCH"/>
</dbReference>
<dbReference type="GO" id="GO:0005686">
    <property type="term" value="C:U2 snRNP"/>
    <property type="evidence" value="ECO:0007669"/>
    <property type="project" value="TreeGrafter"/>
</dbReference>
<keyword evidence="1 7" id="KW-0479">Metal-binding</keyword>
<keyword evidence="3 7" id="KW-0862">Zinc</keyword>
<evidence type="ECO:0000256" key="5">
    <source>
        <dbReference type="ARBA" id="ARBA00023125"/>
    </source>
</evidence>
<reference evidence="11 12" key="1">
    <citation type="submission" date="2017-09" db="EMBL/GenBank/DDBJ databases">
        <authorList>
            <consortium name="International Durum Wheat Genome Sequencing Consortium (IDWGSC)"/>
            <person name="Milanesi L."/>
        </authorList>
    </citation>
    <scope>NUCLEOTIDE SEQUENCE [LARGE SCALE GENOMIC DNA]</scope>
    <source>
        <strain evidence="12">cv. Svevo</strain>
    </source>
</reference>
<dbReference type="InterPro" id="IPR012677">
    <property type="entry name" value="Nucleotide-bd_a/b_plait_sf"/>
</dbReference>
<dbReference type="InterPro" id="IPR036855">
    <property type="entry name" value="Znf_CCCH_sf"/>
</dbReference>
<evidence type="ECO:0000256" key="2">
    <source>
        <dbReference type="ARBA" id="ARBA00022771"/>
    </source>
</evidence>
<dbReference type="GO" id="GO:0003677">
    <property type="term" value="F:DNA binding"/>
    <property type="evidence" value="ECO:0007669"/>
    <property type="project" value="UniProtKB-KW"/>
</dbReference>
<dbReference type="InterPro" id="IPR051847">
    <property type="entry name" value="RNA_proc/Spliceosome_comp"/>
</dbReference>
<gene>
    <name evidence="11" type="ORF">TRITD_2Av1G040470</name>
</gene>
<feature type="zinc finger region" description="C3H1-type" evidence="7">
    <location>
        <begin position="185"/>
        <end position="212"/>
    </location>
</feature>
<name>A0A9R1NM46_TRITD</name>
<protein>
    <submittedName>
        <fullName evidence="11">Uncharacterized protein</fullName>
    </submittedName>
</protein>
<evidence type="ECO:0000313" key="12">
    <source>
        <dbReference type="Proteomes" id="UP000324705"/>
    </source>
</evidence>
<feature type="domain" description="RRM" evidence="9">
    <location>
        <begin position="36"/>
        <end position="114"/>
    </location>
</feature>
<accession>A0A9R1NM46</accession>
<dbReference type="Pfam" id="PF00076">
    <property type="entry name" value="RRM_1"/>
    <property type="match status" value="1"/>
</dbReference>
<sequence>MNPLTQVKRTQVINQKEAALGLSEDASWHAKFRGSAYVFVGGVPFDLTEGDLLAVFAQYGEVVDVNLVRDKATGKSKGFAFVAYEDQRSTVLSVDNLNGAKVLGRIIRVDHVEKYKKKEEEDEEELQKKREERGVCYAFQKGECNRGDACKYSHDEQRNANTGWGSKEDDPKWEHDRHRGPQNKGESRGVCYAFQKGECSRGDTCRFSHDEQRNANTDRGSREDSNARRQHDHDPPKSHKNFPDRTKEEARSGDRDGQSSRSELYRDRDSRTRYGDRDTKDRDRNMQEKSPERSRGDRQRGDDRGREDRSDTKDRDRNGHEKSPERSRGDRQRGDDRGREDRSDVKDRDRNGYEKSPERPRGDRQRGDDRRREDRSESKRSRHDRDSGVRYERRGDEEEERYRKSRR</sequence>
<dbReference type="GO" id="GO:0003723">
    <property type="term" value="F:RNA binding"/>
    <property type="evidence" value="ECO:0007669"/>
    <property type="project" value="UniProtKB-UniRule"/>
</dbReference>
<keyword evidence="2 7" id="KW-0863">Zinc-finger</keyword>
<dbReference type="GO" id="GO:0071011">
    <property type="term" value="C:precatalytic spliceosome"/>
    <property type="evidence" value="ECO:0007669"/>
    <property type="project" value="TreeGrafter"/>
</dbReference>
<dbReference type="Gene3D" id="3.30.70.330">
    <property type="match status" value="1"/>
</dbReference>
<dbReference type="InterPro" id="IPR000504">
    <property type="entry name" value="RRM_dom"/>
</dbReference>
<dbReference type="Gramene" id="TRITD2Av1G040470.5">
    <property type="protein sequence ID" value="TRITD2Av1G040470.5"/>
    <property type="gene ID" value="TRITD2Av1G040470"/>
</dbReference>
<evidence type="ECO:0000256" key="8">
    <source>
        <dbReference type="SAM" id="MobiDB-lite"/>
    </source>
</evidence>
<dbReference type="SUPFAM" id="SSF90229">
    <property type="entry name" value="CCCH zinc finger"/>
    <property type="match status" value="2"/>
</dbReference>
<dbReference type="InterPro" id="IPR045844">
    <property type="entry name" value="RRM_Ist3-like"/>
</dbReference>
<dbReference type="Proteomes" id="UP000324705">
    <property type="component" value="Chromosome 2A"/>
</dbReference>
<dbReference type="PANTHER" id="PTHR45880:SF1">
    <property type="entry name" value="RNA-BINDING MOTIF PROTEIN, X-LINKED 2"/>
    <property type="match status" value="1"/>
</dbReference>
<dbReference type="GO" id="GO:0071013">
    <property type="term" value="C:catalytic step 2 spliceosome"/>
    <property type="evidence" value="ECO:0007669"/>
    <property type="project" value="TreeGrafter"/>
</dbReference>
<evidence type="ECO:0000256" key="4">
    <source>
        <dbReference type="ARBA" id="ARBA00022884"/>
    </source>
</evidence>
<feature type="compositionally biased region" description="Basic and acidic residues" evidence="8">
    <location>
        <begin position="166"/>
        <end position="179"/>
    </location>
</feature>
<evidence type="ECO:0000313" key="11">
    <source>
        <dbReference type="EMBL" id="VAH27414.1"/>
    </source>
</evidence>
<feature type="region of interest" description="Disordered" evidence="8">
    <location>
        <begin position="203"/>
        <end position="407"/>
    </location>
</feature>
<dbReference type="PANTHER" id="PTHR45880">
    <property type="entry name" value="RNA-BINDING MOTIF PROTEIN, X-LINKED 2"/>
    <property type="match status" value="1"/>
</dbReference>
<organism evidence="11 12">
    <name type="scientific">Triticum turgidum subsp. durum</name>
    <name type="common">Durum wheat</name>
    <name type="synonym">Triticum durum</name>
    <dbReference type="NCBI Taxonomy" id="4567"/>
    <lineage>
        <taxon>Eukaryota</taxon>
        <taxon>Viridiplantae</taxon>
        <taxon>Streptophyta</taxon>
        <taxon>Embryophyta</taxon>
        <taxon>Tracheophyta</taxon>
        <taxon>Spermatophyta</taxon>
        <taxon>Magnoliopsida</taxon>
        <taxon>Liliopsida</taxon>
        <taxon>Poales</taxon>
        <taxon>Poaceae</taxon>
        <taxon>BOP clade</taxon>
        <taxon>Pooideae</taxon>
        <taxon>Triticodae</taxon>
        <taxon>Triticeae</taxon>
        <taxon>Triticinae</taxon>
        <taxon>Triticum</taxon>
    </lineage>
</organism>
<dbReference type="EMBL" id="LT934113">
    <property type="protein sequence ID" value="VAH27414.1"/>
    <property type="molecule type" value="Genomic_DNA"/>
</dbReference>
<keyword evidence="12" id="KW-1185">Reference proteome</keyword>
<dbReference type="SMART" id="SM00356">
    <property type="entry name" value="ZnF_C3H1"/>
    <property type="match status" value="2"/>
</dbReference>
<feature type="domain" description="C3H1-type" evidence="10">
    <location>
        <begin position="185"/>
        <end position="212"/>
    </location>
</feature>
<feature type="region of interest" description="Disordered" evidence="8">
    <location>
        <begin position="155"/>
        <end position="189"/>
    </location>
</feature>
<keyword evidence="5" id="KW-0238">DNA-binding</keyword>
<dbReference type="SUPFAM" id="SSF54928">
    <property type="entry name" value="RNA-binding domain, RBD"/>
    <property type="match status" value="1"/>
</dbReference>
<evidence type="ECO:0000259" key="10">
    <source>
        <dbReference type="PROSITE" id="PS50103"/>
    </source>
</evidence>
<feature type="zinc finger region" description="C3H1-type" evidence="7">
    <location>
        <begin position="130"/>
        <end position="157"/>
    </location>
</feature>
<dbReference type="Pfam" id="PF00642">
    <property type="entry name" value="zf-CCCH"/>
    <property type="match status" value="2"/>
</dbReference>
<dbReference type="AlphaFoldDB" id="A0A9R1NM46"/>
<dbReference type="SMART" id="SM00360">
    <property type="entry name" value="RRM"/>
    <property type="match status" value="1"/>
</dbReference>
<proteinExistence type="predicted"/>
<feature type="compositionally biased region" description="Basic and acidic residues" evidence="8">
    <location>
        <begin position="219"/>
        <end position="407"/>
    </location>
</feature>
<evidence type="ECO:0000256" key="6">
    <source>
        <dbReference type="PROSITE-ProRule" id="PRU00176"/>
    </source>
</evidence>
<feature type="compositionally biased region" description="Basic and acidic residues" evidence="8">
    <location>
        <begin position="203"/>
        <end position="213"/>
    </location>
</feature>
<dbReference type="Gene3D" id="4.10.1000.10">
    <property type="entry name" value="Zinc finger, CCCH-type"/>
    <property type="match status" value="2"/>
</dbReference>
<dbReference type="PROSITE" id="PS50102">
    <property type="entry name" value="RRM"/>
    <property type="match status" value="1"/>
</dbReference>
<evidence type="ECO:0000256" key="3">
    <source>
        <dbReference type="ARBA" id="ARBA00022833"/>
    </source>
</evidence>
<evidence type="ECO:0000256" key="1">
    <source>
        <dbReference type="ARBA" id="ARBA00022723"/>
    </source>
</evidence>
<dbReference type="CDD" id="cd12411">
    <property type="entry name" value="RRM_ist3_like"/>
    <property type="match status" value="1"/>
</dbReference>
<keyword evidence="4 6" id="KW-0694">RNA-binding</keyword>
<dbReference type="GO" id="GO:0000398">
    <property type="term" value="P:mRNA splicing, via spliceosome"/>
    <property type="evidence" value="ECO:0007669"/>
    <property type="project" value="InterPro"/>
</dbReference>
<dbReference type="GO" id="GO:0008270">
    <property type="term" value="F:zinc ion binding"/>
    <property type="evidence" value="ECO:0007669"/>
    <property type="project" value="UniProtKB-KW"/>
</dbReference>
<dbReference type="InterPro" id="IPR035979">
    <property type="entry name" value="RBD_domain_sf"/>
</dbReference>
<feature type="domain" description="C3H1-type" evidence="10">
    <location>
        <begin position="130"/>
        <end position="157"/>
    </location>
</feature>
<dbReference type="PROSITE" id="PS50103">
    <property type="entry name" value="ZF_C3H1"/>
    <property type="match status" value="2"/>
</dbReference>
<evidence type="ECO:0000259" key="9">
    <source>
        <dbReference type="PROSITE" id="PS50102"/>
    </source>
</evidence>